<keyword evidence="6" id="KW-1185">Reference proteome</keyword>
<dbReference type="InterPro" id="IPR001995">
    <property type="entry name" value="Peptidase_A2_cat"/>
</dbReference>
<dbReference type="GO" id="GO:0006508">
    <property type="term" value="P:proteolysis"/>
    <property type="evidence" value="ECO:0007669"/>
    <property type="project" value="InterPro"/>
</dbReference>
<dbReference type="Gene3D" id="1.10.340.70">
    <property type="match status" value="1"/>
</dbReference>
<feature type="region of interest" description="Disordered" evidence="1">
    <location>
        <begin position="2667"/>
        <end position="2695"/>
    </location>
</feature>
<evidence type="ECO:0000256" key="2">
    <source>
        <dbReference type="SAM" id="Phobius"/>
    </source>
</evidence>
<dbReference type="PANTHER" id="PTHR47331:SF1">
    <property type="entry name" value="GAG-LIKE PROTEIN"/>
    <property type="match status" value="1"/>
</dbReference>
<organism evidence="5 6">
    <name type="scientific">Cylicostephanus goldi</name>
    <name type="common">Nematode worm</name>
    <dbReference type="NCBI Taxonomy" id="71465"/>
    <lineage>
        <taxon>Eukaryota</taxon>
        <taxon>Metazoa</taxon>
        <taxon>Ecdysozoa</taxon>
        <taxon>Nematoda</taxon>
        <taxon>Chromadorea</taxon>
        <taxon>Rhabditida</taxon>
        <taxon>Rhabditina</taxon>
        <taxon>Rhabditomorpha</taxon>
        <taxon>Strongyloidea</taxon>
        <taxon>Strongylidae</taxon>
        <taxon>Cylicostephanus</taxon>
    </lineage>
</organism>
<dbReference type="InterPro" id="IPR001584">
    <property type="entry name" value="Integrase_cat-core"/>
</dbReference>
<accession>A0A3P6R5Q4</accession>
<dbReference type="Gene3D" id="2.60.40.3770">
    <property type="match status" value="1"/>
</dbReference>
<keyword evidence="2" id="KW-1133">Transmembrane helix</keyword>
<dbReference type="OrthoDB" id="5876684at2759"/>
<protein>
    <recommendedName>
        <fullName evidence="7">Integrase catalytic domain-containing protein</fullName>
    </recommendedName>
</protein>
<proteinExistence type="predicted"/>
<keyword evidence="2" id="KW-0472">Membrane</keyword>
<dbReference type="Gene3D" id="2.60.98.50">
    <property type="match status" value="1"/>
</dbReference>
<dbReference type="Pfam" id="PF07245">
    <property type="entry name" value="Phlebovirus_G2"/>
    <property type="match status" value="1"/>
</dbReference>
<dbReference type="Gene3D" id="3.10.10.10">
    <property type="entry name" value="HIV Type 1 Reverse Transcriptase, subunit A, domain 1"/>
    <property type="match status" value="1"/>
</dbReference>
<dbReference type="PROSITE" id="PS50175">
    <property type="entry name" value="ASP_PROT_RETROV"/>
    <property type="match status" value="1"/>
</dbReference>
<evidence type="ECO:0000259" key="4">
    <source>
        <dbReference type="PROSITE" id="PS50994"/>
    </source>
</evidence>
<evidence type="ECO:0000259" key="3">
    <source>
        <dbReference type="PROSITE" id="PS50175"/>
    </source>
</evidence>
<dbReference type="PANTHER" id="PTHR47331">
    <property type="entry name" value="PHD-TYPE DOMAIN-CONTAINING PROTEIN"/>
    <property type="match status" value="1"/>
</dbReference>
<dbReference type="GO" id="GO:0008270">
    <property type="term" value="F:zinc ion binding"/>
    <property type="evidence" value="ECO:0007669"/>
    <property type="project" value="InterPro"/>
</dbReference>
<evidence type="ECO:0000256" key="1">
    <source>
        <dbReference type="SAM" id="MobiDB-lite"/>
    </source>
</evidence>
<feature type="compositionally biased region" description="Pro residues" evidence="1">
    <location>
        <begin position="2684"/>
        <end position="2695"/>
    </location>
</feature>
<dbReference type="Pfam" id="PF05380">
    <property type="entry name" value="Peptidase_A17"/>
    <property type="match status" value="1"/>
</dbReference>
<feature type="region of interest" description="Disordered" evidence="1">
    <location>
        <begin position="410"/>
        <end position="432"/>
    </location>
</feature>
<dbReference type="InterPro" id="IPR001878">
    <property type="entry name" value="Znf_CCHC"/>
</dbReference>
<dbReference type="InterPro" id="IPR008042">
    <property type="entry name" value="Retrotrans_Pao"/>
</dbReference>
<keyword evidence="2" id="KW-0812">Transmembrane</keyword>
<dbReference type="Pfam" id="PF18701">
    <property type="entry name" value="DUF5641"/>
    <property type="match status" value="1"/>
</dbReference>
<sequence length="2908" mass="332397">MVGPVQLRTQKSLLTRYSNTLNQTIAKFSEITCETSLKVLSEAAYELTATSRILEEALNSYIKTVDDLGETITEEQETQIQGYIDKAQVTLETAQSLIIQIDTKKVGLQQPTWQEPLPTEVIGAKTELPPIPIPTFNGNISEFENFWTLFSANVHNQKLSNLQKFNYLLQTLRGEAREVIRRYPVTEENYELAIEVLQTKFGDKSKIIYDLQMRLDKANARSPLIPDQRKLLEYLFAITTQLEKKGVSLDGSFIVQKVLSKFSQGLQRKVLKVQIEAHHDEWKLIQLLSDLDKIISSEEKVAEMLKNNEPLQRQSKPQFQRRVENAQTQAQCIYCGAVNHNSLHCTKFDSIQKRTDFLMKNKKCLNCTRANHFLKECNNRGCSMCAGKKHHFSLCPKRMYRQTDDLVQRRNNPTASNQHHPKINRTDLTERSNQSCAISTNPEGNNTVTQTSSLHTTIKSQHNGQDNVFLLTGVAKVRTKSGEMKAIDILLDTGADKSFIKRKLADDLQLPTTGSVELSVFTFGSDIPKKQRYEISPLQIWDEKGNVHDLVLCKTETITEKIKSARLTKPDTEFLRKHNIALCKTEKTEINPDVLLGCDQLWPLLNTSCRQQILPSGLIAIPSKLGYLLTGRQQCGGIMRNMDEAPCRAITTTLSTSEMNELDLWDRYWSLDSAGVEEYTGSKYSEKAKVNEKVLQYFHDTIEKRNDGYYVRLPFKETCDQLPTNKAIAYRRLASVLKMLHTNSELLQQYHGVFQEQLKTGILEEVVDTASEVSEKKLVHYLPHQPVVTPHKHTTKLRIVFDASSHFKGCPSLNDALYQGPLILPELYGILLRFRMKANVAIADVEKAFLQIRLNEKDRDVTRCLWVKNPQLQLDNDNIAVYRFTRVTFGLNVSPFLLAATIQHHINYEMKDKKLANEISDNLYVDNLIIMGDTPDEVVNKAIASRELFQQMNMNLREFLANDSRIQDKLPIEAKTTETTQKVLGISWNSTKDQLTIDCEFPAIPKITKRNIAKQIASIYDPLGWLIPLLVPHKKFQQKVWVEGYSWDQELSKSLQEEWNEIKDDAQSFHKTFNRHLPVKNCENLAVFADASEQAMAACAYVFHENKSELLMGKSKLPSIKSKTTIPKLEMNALTMATRLAHSICEVLRSACNGITNVFLFSDSQIVLSWTRNFPKKDDAGVFVHNRLKEMRKIVEELSRKGTSVHFGYVATTFNPADAGTRGLSKEQLKTHEWWTGPEFLRLPQATWNKQTFQWLKSDENATSEEGQALVGLTMARPEENQKFLLSRYSSLRKAQRIVAWILRFLRRLLANMPQATTSRIRKSVPELGEMTSSTNLTALEMRQARIILIKEHQSLMLNPEYIKTMEKTLKLFKDRAGVWRARGRLGFSAMSDDAKFPIFVAPKSTLALRIISEAHGEYHRGIAHTICTVRREFWIPKLRQQVRSFISGCVRCKRFNGLPYKYPEMSDLPSRRVQQTRPFEHIGIDFFDLPQVMDNHETIKTYGCIFTCTATRLIHLETLKSMSAEAFLNALRRFFARRGVPKSITSDNAPTFQLTAEIMKDANHQNLLEDFAINREIEWRTITPYAPWQGGFYERLIKSVKEALYKSLGRAKISYDSLVTVVTEIEATLNSRPLTYQETDCDYYSTVRPIDFIQSRLELTFPTEKVKRNTDDPDYHSSAELAALETRNQVIESLQTSMNFTCKFWKVWREQYLTSLREQHRTRMSGQRGSSLNPKEGAIVLLMDPIMPRNDWRMAKITKVNASSDGAVRELELITSTKRTIKRPVNLVVPLEIQDEETAPPQDTENNTNQNHYNLRPRKNISYRENLIKTTNVWPASFCSATKSSAVMMLMILAVLWSPTTCKPVSETIRMECQKNGVAVKNADTTQEFEICAEGECKLYKKPSPYELVRFSPELTLHEHNVLLKWHHNTTLQSMEMKCQGLDFCENIQCNLCTAVILNPECWPIGSLVGATLILYIIVALIYILLYVPITVGKPIRLILHGIFIFIVYFFRIIRRCLRNTVRLPTNDRRLRRIAAAIAIVTISNQVLPTFSCQDVNVFSIKTNTCTSKPEGEICEVKLANVLKINNYRQEACLRIYAKNALLFHLKIRWKGLFLHCDHQVITYTRDVEIHTLDSKRCPHMGSCSGQKCASVNSSDLLPELEKANRYPGRTGCLESCGGIGCDCFYPSSGCLFYRVYAKPTGKNVFELSKCARWKEEVKLEITVEDLKDSSVYVIPVSPNVPTTIQNFTITLTSLALPPLPILNKKFLSDGDQIAIFQENDELSLYCKTLEDAQNLKCDLRDKCDCGAAENKVRCECKSPSLASYFGDLTRKLPLNTQNALFYQGKQTQVIARIRDTASSEFIIEFRGIVNKTIQEIQSDTCTIENAILSGCYRCEKGAEATIVCKSTRRTLAEVRCEQETMTIPCSPKGENATLRLLRNTAHMENESRLRRELRKLKSALPPLPSPAKLYDDIIEASTMVMITIEIFDQLKEDSSFFHVSNAPYGELERDTQLFELRTDNCKLRLEFLRQRLRLLFSTVPVLIATKAMNENAWKARMERPQHFISRDGRRKPLLTDANQLEIIINDQIRCMDEFFTTIEQTRAACLTQERMERDTMDVRMYNAMQSIQQTMVEIKEGIAKQTPTIKNCAAWTQTTPVERQKMCKAVQTSQHLAPQARTTPTEAPPPPTVPQMPPMPPQPMMFPSFPYFQPPFPFPIPPTVPPTVPPATPPTTSQGRPQDRPSGSSTSGQNSRRSTERAALEITALEEKLHRIQRRMRELEKRRTCKPREYEGGVSREGELTMKCVFCAAIGEHYSDSCPRMKTGAERRGFLRRHRRCSNCLELHCQGGFQCIKYRIPCFHCKLRGHHSAVCDLPEETLKIETEKSQCEASEAEILSRLETLRHLQQ</sequence>
<dbReference type="InterPro" id="IPR041588">
    <property type="entry name" value="Integrase_H2C2"/>
</dbReference>
<dbReference type="InterPro" id="IPR009878">
    <property type="entry name" value="Phlebovirus_G2_fusion"/>
</dbReference>
<reference evidence="5 6" key="1">
    <citation type="submission" date="2018-11" db="EMBL/GenBank/DDBJ databases">
        <authorList>
            <consortium name="Pathogen Informatics"/>
        </authorList>
    </citation>
    <scope>NUCLEOTIDE SEQUENCE [LARGE SCALE GENOMIC DNA]</scope>
</reference>
<feature type="compositionally biased region" description="Polar residues" evidence="1">
    <location>
        <begin position="2735"/>
        <end position="2754"/>
    </location>
</feature>
<evidence type="ECO:0000313" key="5">
    <source>
        <dbReference type="EMBL" id="VDK40164.1"/>
    </source>
</evidence>
<feature type="transmembrane region" description="Helical" evidence="2">
    <location>
        <begin position="1997"/>
        <end position="2015"/>
    </location>
</feature>
<feature type="transmembrane region" description="Helical" evidence="2">
    <location>
        <begin position="1969"/>
        <end position="1991"/>
    </location>
</feature>
<dbReference type="CDD" id="cd01644">
    <property type="entry name" value="RT_pepA17"/>
    <property type="match status" value="1"/>
</dbReference>
<feature type="region of interest" description="Disordered" evidence="1">
    <location>
        <begin position="2715"/>
        <end position="2759"/>
    </location>
</feature>
<dbReference type="EMBL" id="UYRV01000002">
    <property type="protein sequence ID" value="VDK40164.1"/>
    <property type="molecule type" value="Genomic_DNA"/>
</dbReference>
<dbReference type="InterPro" id="IPR012337">
    <property type="entry name" value="RNaseH-like_sf"/>
</dbReference>
<dbReference type="SUPFAM" id="SSF56672">
    <property type="entry name" value="DNA/RNA polymerases"/>
    <property type="match status" value="1"/>
</dbReference>
<dbReference type="InterPro" id="IPR040676">
    <property type="entry name" value="DUF5641"/>
</dbReference>
<gene>
    <name evidence="5" type="ORF">CGOC_LOCUS2</name>
</gene>
<dbReference type="Gene3D" id="3.30.420.10">
    <property type="entry name" value="Ribonuclease H-like superfamily/Ribonuclease H"/>
    <property type="match status" value="2"/>
</dbReference>
<feature type="domain" description="Integrase catalytic" evidence="4">
    <location>
        <begin position="1475"/>
        <end position="1658"/>
    </location>
</feature>
<name>A0A3P6R5Q4_CYLGO</name>
<dbReference type="GO" id="GO:0003676">
    <property type="term" value="F:nucleic acid binding"/>
    <property type="evidence" value="ECO:0007669"/>
    <property type="project" value="InterPro"/>
</dbReference>
<dbReference type="SUPFAM" id="SSF53098">
    <property type="entry name" value="Ribonuclease H-like"/>
    <property type="match status" value="1"/>
</dbReference>
<dbReference type="GO" id="GO:0004190">
    <property type="term" value="F:aspartic-type endopeptidase activity"/>
    <property type="evidence" value="ECO:0007669"/>
    <property type="project" value="InterPro"/>
</dbReference>
<dbReference type="PROSITE" id="PS50994">
    <property type="entry name" value="INTEGRASE"/>
    <property type="match status" value="1"/>
</dbReference>
<dbReference type="SMART" id="SM00343">
    <property type="entry name" value="ZnF_C2HC"/>
    <property type="match status" value="5"/>
</dbReference>
<dbReference type="Proteomes" id="UP000271889">
    <property type="component" value="Unassembled WGS sequence"/>
</dbReference>
<dbReference type="GO" id="GO:0015074">
    <property type="term" value="P:DNA integration"/>
    <property type="evidence" value="ECO:0007669"/>
    <property type="project" value="InterPro"/>
</dbReference>
<dbReference type="InterPro" id="IPR043128">
    <property type="entry name" value="Rev_trsase/Diguanyl_cyclase"/>
</dbReference>
<dbReference type="GO" id="GO:0042575">
    <property type="term" value="C:DNA polymerase complex"/>
    <property type="evidence" value="ECO:0007669"/>
    <property type="project" value="UniProtKB-ARBA"/>
</dbReference>
<dbReference type="InterPro" id="IPR043502">
    <property type="entry name" value="DNA/RNA_pol_sf"/>
</dbReference>
<dbReference type="Pfam" id="PF03564">
    <property type="entry name" value="DUF1759"/>
    <property type="match status" value="1"/>
</dbReference>
<feature type="compositionally biased region" description="Pro residues" evidence="1">
    <location>
        <begin position="2715"/>
        <end position="2731"/>
    </location>
</feature>
<evidence type="ECO:0008006" key="7">
    <source>
        <dbReference type="Google" id="ProtNLM"/>
    </source>
</evidence>
<dbReference type="Pfam" id="PF17921">
    <property type="entry name" value="Integrase_H2C2"/>
    <property type="match status" value="1"/>
</dbReference>
<dbReference type="InterPro" id="IPR036397">
    <property type="entry name" value="RNaseH_sf"/>
</dbReference>
<evidence type="ECO:0000313" key="6">
    <source>
        <dbReference type="Proteomes" id="UP000271889"/>
    </source>
</evidence>
<dbReference type="Gene3D" id="3.30.70.270">
    <property type="match status" value="1"/>
</dbReference>
<dbReference type="InterPro" id="IPR005312">
    <property type="entry name" value="DUF1759"/>
</dbReference>
<feature type="domain" description="Peptidase A2" evidence="3">
    <location>
        <begin position="487"/>
        <end position="502"/>
    </location>
</feature>